<dbReference type="AlphaFoldDB" id="A0A074T9E7"/>
<keyword evidence="3" id="KW-1185">Reference proteome</keyword>
<dbReference type="EMBL" id="JHEH01000033">
    <property type="protein sequence ID" value="KEP68426.1"/>
    <property type="molecule type" value="Genomic_DNA"/>
</dbReference>
<dbReference type="RefSeq" id="WP_038068592.1">
    <property type="nucleotide sequence ID" value="NZ_JHEH01000033.1"/>
</dbReference>
<keyword evidence="1" id="KW-1133">Transmembrane helix</keyword>
<sequence>MRNFLKSLLCVLAEWMAMACVYLGLTVILQIFGPKVGIYVAVCALGIAILLLAWVRTEDKE</sequence>
<proteinExistence type="predicted"/>
<evidence type="ECO:0000313" key="3">
    <source>
        <dbReference type="Proteomes" id="UP000027725"/>
    </source>
</evidence>
<feature type="transmembrane region" description="Helical" evidence="1">
    <location>
        <begin position="12"/>
        <end position="32"/>
    </location>
</feature>
<feature type="transmembrane region" description="Helical" evidence="1">
    <location>
        <begin position="38"/>
        <end position="55"/>
    </location>
</feature>
<keyword evidence="1" id="KW-0812">Transmembrane</keyword>
<keyword evidence="1" id="KW-0472">Membrane</keyword>
<name>A0A074T9E7_9RHOB</name>
<dbReference type="Proteomes" id="UP000027725">
    <property type="component" value="Unassembled WGS sequence"/>
</dbReference>
<gene>
    <name evidence="2" type="ORF">DL1_11815</name>
</gene>
<organism evidence="2 3">
    <name type="scientific">Thioclava dalianensis</name>
    <dbReference type="NCBI Taxonomy" id="1185766"/>
    <lineage>
        <taxon>Bacteria</taxon>
        <taxon>Pseudomonadati</taxon>
        <taxon>Pseudomonadota</taxon>
        <taxon>Alphaproteobacteria</taxon>
        <taxon>Rhodobacterales</taxon>
        <taxon>Paracoccaceae</taxon>
        <taxon>Thioclava</taxon>
    </lineage>
</organism>
<accession>A0A074T9E7</accession>
<dbReference type="STRING" id="1185766.SAMN05216224_10827"/>
<reference evidence="2 3" key="1">
    <citation type="submission" date="2014-03" db="EMBL/GenBank/DDBJ databases">
        <title>The draft genome sequence of Thioclava dalianensis DLFJ1-1.</title>
        <authorList>
            <person name="Lai Q."/>
            <person name="Shao Z."/>
        </authorList>
    </citation>
    <scope>NUCLEOTIDE SEQUENCE [LARGE SCALE GENOMIC DNA]</scope>
    <source>
        <strain evidence="2 3">DLFJ1-1</strain>
    </source>
</reference>
<comment type="caution">
    <text evidence="2">The sequence shown here is derived from an EMBL/GenBank/DDBJ whole genome shotgun (WGS) entry which is preliminary data.</text>
</comment>
<evidence type="ECO:0000256" key="1">
    <source>
        <dbReference type="SAM" id="Phobius"/>
    </source>
</evidence>
<evidence type="ECO:0000313" key="2">
    <source>
        <dbReference type="EMBL" id="KEP68426.1"/>
    </source>
</evidence>
<protein>
    <submittedName>
        <fullName evidence="2">Uncharacterized protein</fullName>
    </submittedName>
</protein>